<dbReference type="AlphaFoldDB" id="A0A9Q7UXW5"/>
<feature type="compositionally biased region" description="Low complexity" evidence="1">
    <location>
        <begin position="11"/>
        <end position="30"/>
    </location>
</feature>
<evidence type="ECO:0000313" key="3">
    <source>
        <dbReference type="Proteomes" id="UP000254259"/>
    </source>
</evidence>
<evidence type="ECO:0000256" key="1">
    <source>
        <dbReference type="SAM" id="MobiDB-lite"/>
    </source>
</evidence>
<feature type="compositionally biased region" description="Basic residues" evidence="1">
    <location>
        <begin position="246"/>
        <end position="259"/>
    </location>
</feature>
<keyword evidence="2" id="KW-0614">Plasmid</keyword>
<name>A0A9Q7UXW5_9BURK</name>
<proteinExistence type="predicted"/>
<gene>
    <name evidence="2" type="ORF">CBM2636_MP10307</name>
</gene>
<protein>
    <submittedName>
        <fullName evidence="2">Uncharacterized protein</fullName>
    </submittedName>
</protein>
<evidence type="ECO:0000313" key="2">
    <source>
        <dbReference type="EMBL" id="SPD66671.1"/>
    </source>
</evidence>
<dbReference type="Proteomes" id="UP000254259">
    <property type="component" value="Plasmid CBM2636_mp"/>
</dbReference>
<feature type="region of interest" description="Disordered" evidence="1">
    <location>
        <begin position="91"/>
        <end position="115"/>
    </location>
</feature>
<accession>A0A9Q7UXW5</accession>
<geneLocation type="plasmid" evidence="3">
    <name>cbm2636_mp</name>
</geneLocation>
<feature type="region of interest" description="Disordered" evidence="1">
    <location>
        <begin position="214"/>
        <end position="273"/>
    </location>
</feature>
<feature type="region of interest" description="Disordered" evidence="1">
    <location>
        <begin position="1"/>
        <end position="78"/>
    </location>
</feature>
<dbReference type="EMBL" id="LT984814">
    <property type="protein sequence ID" value="SPD66671.1"/>
    <property type="molecule type" value="Genomic_DNA"/>
</dbReference>
<organism evidence="2 3">
    <name type="scientific">Cupriavidus taiwanensis</name>
    <dbReference type="NCBI Taxonomy" id="164546"/>
    <lineage>
        <taxon>Bacteria</taxon>
        <taxon>Pseudomonadati</taxon>
        <taxon>Pseudomonadota</taxon>
        <taxon>Betaproteobacteria</taxon>
        <taxon>Burkholderiales</taxon>
        <taxon>Burkholderiaceae</taxon>
        <taxon>Cupriavidus</taxon>
    </lineage>
</organism>
<reference evidence="2 3" key="1">
    <citation type="submission" date="2018-01" db="EMBL/GenBank/DDBJ databases">
        <authorList>
            <person name="Clerissi C."/>
        </authorList>
    </citation>
    <scope>NUCLEOTIDE SEQUENCE [LARGE SCALE GENOMIC DNA]</scope>
    <source>
        <strain evidence="2">Cupriavidus taiwanensis SWF 66322</strain>
        <plasmid evidence="3">cbm2636_mp</plasmid>
    </source>
</reference>
<sequence length="273" mass="30410">MESHRGPAPVPAAVLRGPRAGRRPAGPAARRCARARQRLRRPHGRPRRSRCPRQRRAGTADRRSGRAGIRLGPARNHARRWLDHVQRLRHQGRPQLEGPRRGNHHHRIHRRPAAEGAGQVPRLWVLRRGLRRLRAPADQQPALRGRGQRGQRRGRGAWFAKGGVCHGSGVRAQAGEDHEEGGGLGSKLCLKPPAASLPRRFKFPLVYSLSRLRERGESRRTASGSAFRFIPSLKSHPPTADNVHIPPRRPSPRQSHQSRTRAPCLSSVLASPA</sequence>
<feature type="compositionally biased region" description="Basic residues" evidence="1">
    <location>
        <begin position="101"/>
        <end position="111"/>
    </location>
</feature>
<feature type="compositionally biased region" description="Basic residues" evidence="1">
    <location>
        <begin position="31"/>
        <end position="56"/>
    </location>
</feature>